<sequence>MKAAVVLKALWRQNPVIPAFLAVLLVVNVLLYLSVAYVYGPRVGQLQQQLLRQQAQLRDLELRGEAQVTPRAIYRQGQQDLEAFYAAIPPREDLSRLIGELFHLAGEAGLSIERITYDPQRLREAPLLGYTLVFSVNGNYEQLKRFVFSLEHSPRIIALDEISFSGGDAARRTTTLNLRFTTYFQANDA</sequence>
<dbReference type="Gene3D" id="3.30.70.60">
    <property type="match status" value="1"/>
</dbReference>
<gene>
    <name evidence="2" type="primary">pilO</name>
    <name evidence="2" type="ORF">L9S41_07195</name>
</gene>
<keyword evidence="3" id="KW-1185">Reference proteome</keyword>
<protein>
    <submittedName>
        <fullName evidence="2">Type 4a pilus biogenesis protein PilO</fullName>
    </submittedName>
</protein>
<accession>A0ABY5ZTD6</accession>
<organism evidence="2 3">
    <name type="scientific">Geoalkalibacter halelectricus</name>
    <dbReference type="NCBI Taxonomy" id="2847045"/>
    <lineage>
        <taxon>Bacteria</taxon>
        <taxon>Pseudomonadati</taxon>
        <taxon>Thermodesulfobacteriota</taxon>
        <taxon>Desulfuromonadia</taxon>
        <taxon>Desulfuromonadales</taxon>
        <taxon>Geoalkalibacteraceae</taxon>
        <taxon>Geoalkalibacter</taxon>
    </lineage>
</organism>
<reference evidence="2" key="1">
    <citation type="journal article" date="2022" name="Environ. Microbiol.">
        <title>Geoalkalibacter halelectricus SAP #1 sp. nov. possessing extracellular electron transfer and mineral#reducing capabilities from a haloalkaline environment.</title>
        <authorList>
            <person name="Yadav S."/>
            <person name="Singh R."/>
            <person name="Sundharam S.S."/>
            <person name="Chaudhary S."/>
            <person name="Krishnamurthi S."/>
            <person name="Patil S.A."/>
        </authorList>
    </citation>
    <scope>NUCLEOTIDE SEQUENCE</scope>
    <source>
        <strain evidence="2">SAP-1</strain>
    </source>
</reference>
<evidence type="ECO:0000313" key="2">
    <source>
        <dbReference type="EMBL" id="UWZ81175.1"/>
    </source>
</evidence>
<dbReference type="InterPro" id="IPR007445">
    <property type="entry name" value="PilO"/>
</dbReference>
<keyword evidence="1" id="KW-1133">Transmembrane helix</keyword>
<evidence type="ECO:0000313" key="3">
    <source>
        <dbReference type="Proteomes" id="UP001060414"/>
    </source>
</evidence>
<dbReference type="Pfam" id="PF04350">
    <property type="entry name" value="PilO"/>
    <property type="match status" value="1"/>
</dbReference>
<feature type="transmembrane region" description="Helical" evidence="1">
    <location>
        <begin position="16"/>
        <end position="39"/>
    </location>
</feature>
<dbReference type="Proteomes" id="UP001060414">
    <property type="component" value="Chromosome"/>
</dbReference>
<dbReference type="RefSeq" id="WP_260749548.1">
    <property type="nucleotide sequence ID" value="NZ_CP092109.1"/>
</dbReference>
<keyword evidence="1" id="KW-0812">Transmembrane</keyword>
<dbReference type="InterPro" id="IPR014717">
    <property type="entry name" value="Transl_elong_EF1B/ribsomal_bS6"/>
</dbReference>
<evidence type="ECO:0000256" key="1">
    <source>
        <dbReference type="SAM" id="Phobius"/>
    </source>
</evidence>
<dbReference type="EMBL" id="CP092109">
    <property type="protein sequence ID" value="UWZ81175.1"/>
    <property type="molecule type" value="Genomic_DNA"/>
</dbReference>
<name>A0ABY5ZTD6_9BACT</name>
<proteinExistence type="predicted"/>
<keyword evidence="1" id="KW-0472">Membrane</keyword>